<dbReference type="CDD" id="cd17933">
    <property type="entry name" value="DEXSc_RecD-like"/>
    <property type="match status" value="1"/>
</dbReference>
<dbReference type="Pfam" id="PF13538">
    <property type="entry name" value="UvrD_C_2"/>
    <property type="match status" value="1"/>
</dbReference>
<dbReference type="Pfam" id="PF13604">
    <property type="entry name" value="AAA_30"/>
    <property type="match status" value="1"/>
</dbReference>
<reference evidence="4 5" key="1">
    <citation type="submission" date="2017-06" db="EMBL/GenBank/DDBJ databases">
        <title>Raineya orbicola gen. nov., sp. nov. a slightly thermophilic bacterium of the phylum Bacteroidetes and the description of Raineyaceae fam. nov.</title>
        <authorList>
            <person name="Albuquerque L."/>
            <person name="Polonia A.R.M."/>
            <person name="Barroso C."/>
            <person name="Froufe H.J.C."/>
            <person name="Lage O."/>
            <person name="Lobo-Da-Cunha A."/>
            <person name="Egas C."/>
            <person name="Da Costa M.S."/>
        </authorList>
    </citation>
    <scope>NUCLEOTIDE SEQUENCE [LARGE SCALE GENOMIC DNA]</scope>
    <source>
        <strain evidence="4 5">SPSPC-11</strain>
    </source>
</reference>
<comment type="caution">
    <text evidence="4">The sequence shown here is derived from an EMBL/GenBank/DDBJ whole genome shotgun (WGS) entry which is preliminary data.</text>
</comment>
<protein>
    <submittedName>
        <fullName evidence="4">AAA domain</fullName>
    </submittedName>
</protein>
<dbReference type="Gene3D" id="3.40.50.300">
    <property type="entry name" value="P-loop containing nucleotide triphosphate hydrolases"/>
    <property type="match status" value="2"/>
</dbReference>
<dbReference type="CDD" id="cd18809">
    <property type="entry name" value="SF1_C_RecD"/>
    <property type="match status" value="1"/>
</dbReference>
<keyword evidence="2" id="KW-0067">ATP-binding</keyword>
<dbReference type="GO" id="GO:0005524">
    <property type="term" value="F:ATP binding"/>
    <property type="evidence" value="ECO:0007669"/>
    <property type="project" value="UniProtKB-KW"/>
</dbReference>
<dbReference type="AlphaFoldDB" id="A0A2N3IIJ1"/>
<evidence type="ECO:0000259" key="3">
    <source>
        <dbReference type="Pfam" id="PF13538"/>
    </source>
</evidence>
<dbReference type="InterPro" id="IPR027785">
    <property type="entry name" value="UvrD-like_helicase_C"/>
</dbReference>
<dbReference type="InterPro" id="IPR027417">
    <property type="entry name" value="P-loop_NTPase"/>
</dbReference>
<dbReference type="SUPFAM" id="SSF52540">
    <property type="entry name" value="P-loop containing nucleoside triphosphate hydrolases"/>
    <property type="match status" value="2"/>
</dbReference>
<keyword evidence="5" id="KW-1185">Reference proteome</keyword>
<dbReference type="InterPro" id="IPR050534">
    <property type="entry name" value="Coronavir_polyprotein_1ab"/>
</dbReference>
<feature type="domain" description="UvrD-like helicase C-terminal" evidence="3">
    <location>
        <begin position="407"/>
        <end position="458"/>
    </location>
</feature>
<proteinExistence type="predicted"/>
<sequence>MSVQKLFTQTLSIELTPQQQEFVSILEKFLKNDHIKPTILLRGYAGTGKTLMVSTFVKIAPQLGYKTALLAPTGRAAKVLGRYASKRASTIHRKIYQQVDTRQGRFVFKLVKNTAEDTIYIVDEASMISDKPVTGKKSLLDDLITFIFSRPEAGNKLILVGDVAQLPPVGENTSVALDKEFLEKKYKLKVFFCEFTQVMRQAENSGILYNATNIRNLLRENSLQLALKTKGYPDFYRMTYEKLEDGLRYAYKKYGLEESIVLCRSNKNANNFNRYIRRNIRFMESEIETGDYLMIVKNNYFVLAENGINGFLANGDMVKVRSIEDTEEKYGFRFATMLLELLDYEGEPFEAKVILNTLYSESPSLSAEEYDKLHQAVAEEYKDVGNKRYQLELLKDNPYLNALQIKFAYAITCHKSQGGQWKIVFIEQGFMTDEMINVEFLRWLYTAITRAEKEVFLINFRENFFEE</sequence>
<gene>
    <name evidence="4" type="ORF">Rain11_0809</name>
</gene>
<evidence type="ECO:0000256" key="2">
    <source>
        <dbReference type="ARBA" id="ARBA00022840"/>
    </source>
</evidence>
<dbReference type="GO" id="GO:0003678">
    <property type="term" value="F:DNA helicase activity"/>
    <property type="evidence" value="ECO:0007669"/>
    <property type="project" value="UniProtKB-ARBA"/>
</dbReference>
<dbReference type="Proteomes" id="UP000233387">
    <property type="component" value="Unassembled WGS sequence"/>
</dbReference>
<name>A0A2N3IIJ1_9BACT</name>
<evidence type="ECO:0000256" key="1">
    <source>
        <dbReference type="ARBA" id="ARBA00022741"/>
    </source>
</evidence>
<dbReference type="OrthoDB" id="9803432at2"/>
<dbReference type="PANTHER" id="PTHR43788">
    <property type="entry name" value="DNA2/NAM7 HELICASE FAMILY MEMBER"/>
    <property type="match status" value="1"/>
</dbReference>
<dbReference type="EMBL" id="NKXO01000010">
    <property type="protein sequence ID" value="PKQ70149.1"/>
    <property type="molecule type" value="Genomic_DNA"/>
</dbReference>
<keyword evidence="1" id="KW-0547">Nucleotide-binding</keyword>
<dbReference type="RefSeq" id="WP_101358068.1">
    <property type="nucleotide sequence ID" value="NZ_NKXO01000010.1"/>
</dbReference>
<organism evidence="4 5">
    <name type="scientific">Raineya orbicola</name>
    <dbReference type="NCBI Taxonomy" id="2016530"/>
    <lineage>
        <taxon>Bacteria</taxon>
        <taxon>Pseudomonadati</taxon>
        <taxon>Bacteroidota</taxon>
        <taxon>Cytophagia</taxon>
        <taxon>Cytophagales</taxon>
        <taxon>Raineyaceae</taxon>
        <taxon>Raineya</taxon>
    </lineage>
</organism>
<accession>A0A2N3IIJ1</accession>
<evidence type="ECO:0000313" key="4">
    <source>
        <dbReference type="EMBL" id="PKQ70149.1"/>
    </source>
</evidence>
<dbReference type="PANTHER" id="PTHR43788:SF6">
    <property type="entry name" value="DNA HELICASE B"/>
    <property type="match status" value="1"/>
</dbReference>
<evidence type="ECO:0000313" key="5">
    <source>
        <dbReference type="Proteomes" id="UP000233387"/>
    </source>
</evidence>